<reference evidence="2 3" key="1">
    <citation type="submission" date="2014-03" db="EMBL/GenBank/DDBJ databases">
        <title>Genomics of Bifidobacteria.</title>
        <authorList>
            <person name="Ventura M."/>
            <person name="Milani C."/>
            <person name="Lugli G.A."/>
        </authorList>
    </citation>
    <scope>NUCLEOTIDE SEQUENCE [LARGE SCALE GENOMIC DNA]</scope>
    <source>
        <strain evidence="2 3">JCM 13495</strain>
    </source>
</reference>
<sequence length="201" mass="22391">MTYAFLMNSIALLPFKWLLCAILIYLLICLSLPLTRLCWLNFWIQSIRMWTWRLRIAWIGVRIAAGAEQLHGFTLGIHNRGKTAHAFTNAIRCRIAEGKTHMVAAFAVIVETGTCNIGNLGGNSPRQHGARIKTIRNAQPNVEPALGLVPSAIWQIFTQCRIHGFAAFLIHAAIIVDLLLPVEIIQICADGELAHIGRAQY</sequence>
<dbReference type="AlphaFoldDB" id="A0A087ED79"/>
<keyword evidence="1" id="KW-1133">Transmembrane helix</keyword>
<gene>
    <name evidence="2" type="ORF">BITS_1827</name>
</gene>
<evidence type="ECO:0000313" key="2">
    <source>
        <dbReference type="EMBL" id="KFJ05730.1"/>
    </source>
</evidence>
<dbReference type="Proteomes" id="UP000029080">
    <property type="component" value="Unassembled WGS sequence"/>
</dbReference>
<organism evidence="2 3">
    <name type="scientific">Bifidobacterium tsurumiense</name>
    <dbReference type="NCBI Taxonomy" id="356829"/>
    <lineage>
        <taxon>Bacteria</taxon>
        <taxon>Bacillati</taxon>
        <taxon>Actinomycetota</taxon>
        <taxon>Actinomycetes</taxon>
        <taxon>Bifidobacteriales</taxon>
        <taxon>Bifidobacteriaceae</taxon>
        <taxon>Bifidobacterium</taxon>
    </lineage>
</organism>
<keyword evidence="1" id="KW-0472">Membrane</keyword>
<evidence type="ECO:0000313" key="3">
    <source>
        <dbReference type="Proteomes" id="UP000029080"/>
    </source>
</evidence>
<comment type="caution">
    <text evidence="2">The sequence shown here is derived from an EMBL/GenBank/DDBJ whole genome shotgun (WGS) entry which is preliminary data.</text>
</comment>
<protein>
    <submittedName>
        <fullName evidence="2">Uncharacterized protein</fullName>
    </submittedName>
</protein>
<evidence type="ECO:0000256" key="1">
    <source>
        <dbReference type="SAM" id="Phobius"/>
    </source>
</evidence>
<dbReference type="EMBL" id="JGZU01000013">
    <property type="protein sequence ID" value="KFJ05730.1"/>
    <property type="molecule type" value="Genomic_DNA"/>
</dbReference>
<name>A0A087ED79_9BIFI</name>
<keyword evidence="3" id="KW-1185">Reference proteome</keyword>
<accession>A0A087ED79</accession>
<feature type="transmembrane region" description="Helical" evidence="1">
    <location>
        <begin position="15"/>
        <end position="39"/>
    </location>
</feature>
<proteinExistence type="predicted"/>
<keyword evidence="1" id="KW-0812">Transmembrane</keyword>